<accession>A0ABR1J7K9</accession>
<name>A0ABR1J7K9_9AGAR</name>
<feature type="compositionally biased region" description="Polar residues" evidence="8">
    <location>
        <begin position="957"/>
        <end position="969"/>
    </location>
</feature>
<evidence type="ECO:0000256" key="2">
    <source>
        <dbReference type="ARBA" id="ARBA00022723"/>
    </source>
</evidence>
<keyword evidence="6" id="KW-0804">Transcription</keyword>
<dbReference type="InterPro" id="IPR007219">
    <property type="entry name" value="XnlR_reg_dom"/>
</dbReference>
<keyword evidence="4" id="KW-0805">Transcription regulation</keyword>
<feature type="compositionally biased region" description="Low complexity" evidence="8">
    <location>
        <begin position="1001"/>
        <end position="1035"/>
    </location>
</feature>
<dbReference type="PANTHER" id="PTHR31313">
    <property type="entry name" value="TY1 ENHANCER ACTIVATOR"/>
    <property type="match status" value="1"/>
</dbReference>
<sequence length="1191" mass="132915">MSSPESPTASASTSNPPVRTKRRYGASCELCRRRKRKCPGRDKDGNSLCTHCAEVGVECIFPPNGQTSRARKAMAAANVSSEADKLKDYIRHLASTSATERDRLLSRWADEPDDLHSPLSTFKVPFEETKPMHQLSVPVTEQRPSKRRKLSSSSHPHAQPSNSRTDSTSPSPSLDPDPEGSESSWRPESALRLSLNPRPSTSSSHSRQPSGSTPTLSKPTNPYPNPYPTKARERENVKNRYEDKEEDDCDSQGEDEDMMDQDEYDDRDRRRHRHSYHGRDLNTIANKNSKPKGTLLGATTSTINLKSTTTISPNASCTDSEPHLPYATKVDTYLDNVGISVDDVSIEDRDLLLNNYFCWQGPRNSVVDQALFERSMKENDPQYFTPFLFYSVCAHTCRHVPQLKERVSDFGAKALVLLPSELVRPSSIPTIQGLLLLSSHFAARGMYGQSWNLAGLAVGMMTDMGCHLEQPLPSPSASSSKLSSLSSSSAKTLHEMRIRMFWATFIWDKIISLALNRPAHLSYEQRFPPYPQPKDSSDIWEPLLSIDSPPALFSYQPQPSHVDKCFYEAYRFLDEIHYHLYQRHRSMRPAEIKDFVCDMRSKLLAWQEEACKEVVFLDVKSRMKCPPPPHIIQLNLVIRVMWILLFRPFYYRMSMSKKKVSSSSNTRSSSPTTHASSSSDVITTSSSTNSQTQTQIQTQNQNQSLPSIPHAIPTCERAAEEINDLFLMCDQLYPISRATYIIIFAAFLAATIDLALADKQRGAVVDAVGGMGFKGGEERDVDRDRDRDTGREEKERKKTIKKLQHELGTTLGRLALANRVLAAASNSVIPGMNSSVAKLQKQMKMMLEGSRVWTGEVVGAKSASASGGVVVGSGNGNRVVSFDGGQVGEKAIGTRVGSESPSTMKRIWEEEIGVQRGQADIGQERRQWQQQMQQPPLSAALGTSYKEQPISKVRDYATQSLSDTSSGSATRHEATLRAQSHAQSGYEMLYHDSAPYPTPTPTRGYRPSTSSSSSSSSSYHQQQQPQIHPSISHIPNQPVVPSPMTGMNPYHEHVPAESPVVESRYEFDYHTGTSRAVPETAYAESTNMYPAQQHLHHPHAQIHAHEHAQVLQQQQPPPYEQSLEPQVAVQNMSDLHNLQGFGQVHPNIQWQDTMMSGTGMEGWNAWFWPGDGYFGTDDSWFNSNLAARTVV</sequence>
<proteinExistence type="predicted"/>
<dbReference type="InterPro" id="IPR036864">
    <property type="entry name" value="Zn2-C6_fun-type_DNA-bd_sf"/>
</dbReference>
<feature type="compositionally biased region" description="Acidic residues" evidence="8">
    <location>
        <begin position="244"/>
        <end position="265"/>
    </location>
</feature>
<feature type="compositionally biased region" description="Low complexity" evidence="8">
    <location>
        <begin position="661"/>
        <end position="704"/>
    </location>
</feature>
<evidence type="ECO:0000256" key="3">
    <source>
        <dbReference type="ARBA" id="ARBA00022833"/>
    </source>
</evidence>
<reference evidence="10 11" key="1">
    <citation type="submission" date="2024-01" db="EMBL/GenBank/DDBJ databases">
        <title>A draft genome for the cacao thread blight pathogen Marasmiellus scandens.</title>
        <authorList>
            <person name="Baruah I.K."/>
            <person name="Leung J."/>
            <person name="Bukari Y."/>
            <person name="Amoako-Attah I."/>
            <person name="Meinhardt L.W."/>
            <person name="Bailey B.A."/>
            <person name="Cohen S.P."/>
        </authorList>
    </citation>
    <scope>NUCLEOTIDE SEQUENCE [LARGE SCALE GENOMIC DNA]</scope>
    <source>
        <strain evidence="10 11">GH-19</strain>
    </source>
</reference>
<evidence type="ECO:0000256" key="5">
    <source>
        <dbReference type="ARBA" id="ARBA00023125"/>
    </source>
</evidence>
<keyword evidence="11" id="KW-1185">Reference proteome</keyword>
<evidence type="ECO:0000256" key="8">
    <source>
        <dbReference type="SAM" id="MobiDB-lite"/>
    </source>
</evidence>
<comment type="subcellular location">
    <subcellularLocation>
        <location evidence="1">Nucleus</location>
    </subcellularLocation>
</comment>
<feature type="region of interest" description="Disordered" evidence="8">
    <location>
        <begin position="661"/>
        <end position="709"/>
    </location>
</feature>
<keyword evidence="7" id="KW-0539">Nucleus</keyword>
<dbReference type="SUPFAM" id="SSF57701">
    <property type="entry name" value="Zn2/Cys6 DNA-binding domain"/>
    <property type="match status" value="1"/>
</dbReference>
<comment type="caution">
    <text evidence="10">The sequence shown here is derived from an EMBL/GenBank/DDBJ whole genome shotgun (WGS) entry which is preliminary data.</text>
</comment>
<evidence type="ECO:0000313" key="11">
    <source>
        <dbReference type="Proteomes" id="UP001498398"/>
    </source>
</evidence>
<feature type="compositionally biased region" description="Basic and acidic residues" evidence="8">
    <location>
        <begin position="775"/>
        <end position="796"/>
    </location>
</feature>
<evidence type="ECO:0000256" key="1">
    <source>
        <dbReference type="ARBA" id="ARBA00004123"/>
    </source>
</evidence>
<gene>
    <name evidence="10" type="ORF">VKT23_013559</name>
</gene>
<feature type="region of interest" description="Disordered" evidence="8">
    <location>
        <begin position="1"/>
        <end position="21"/>
    </location>
</feature>
<feature type="compositionally biased region" description="Low complexity" evidence="8">
    <location>
        <begin position="151"/>
        <end position="174"/>
    </location>
</feature>
<dbReference type="PROSITE" id="PS50048">
    <property type="entry name" value="ZN2_CY6_FUNGAL_2"/>
    <property type="match status" value="1"/>
</dbReference>
<dbReference type="CDD" id="cd00067">
    <property type="entry name" value="GAL4"/>
    <property type="match status" value="1"/>
</dbReference>
<dbReference type="SMART" id="SM00906">
    <property type="entry name" value="Fungal_trans"/>
    <property type="match status" value="1"/>
</dbReference>
<evidence type="ECO:0000256" key="4">
    <source>
        <dbReference type="ARBA" id="ARBA00023015"/>
    </source>
</evidence>
<keyword evidence="3" id="KW-0862">Zinc</keyword>
<dbReference type="EMBL" id="JBANRG010000037">
    <property type="protein sequence ID" value="KAK7448830.1"/>
    <property type="molecule type" value="Genomic_DNA"/>
</dbReference>
<evidence type="ECO:0000256" key="7">
    <source>
        <dbReference type="ARBA" id="ARBA00023242"/>
    </source>
</evidence>
<feature type="region of interest" description="Disordered" evidence="8">
    <location>
        <begin position="957"/>
        <end position="1053"/>
    </location>
</feature>
<protein>
    <recommendedName>
        <fullName evidence="9">Zn(2)-C6 fungal-type domain-containing protein</fullName>
    </recommendedName>
</protein>
<dbReference type="PANTHER" id="PTHR31313:SF81">
    <property type="entry name" value="TY1 ENHANCER ACTIVATOR"/>
    <property type="match status" value="1"/>
</dbReference>
<feature type="domain" description="Zn(2)-C6 fungal-type" evidence="9">
    <location>
        <begin position="27"/>
        <end position="61"/>
    </location>
</feature>
<evidence type="ECO:0000259" key="9">
    <source>
        <dbReference type="PROSITE" id="PS50048"/>
    </source>
</evidence>
<dbReference type="Proteomes" id="UP001498398">
    <property type="component" value="Unassembled WGS sequence"/>
</dbReference>
<dbReference type="SMART" id="SM00066">
    <property type="entry name" value="GAL4"/>
    <property type="match status" value="1"/>
</dbReference>
<feature type="compositionally biased region" description="Low complexity" evidence="8">
    <location>
        <begin position="1"/>
        <end position="17"/>
    </location>
</feature>
<feature type="compositionally biased region" description="Basic and acidic residues" evidence="8">
    <location>
        <begin position="230"/>
        <end position="243"/>
    </location>
</feature>
<feature type="region of interest" description="Disordered" evidence="8">
    <location>
        <begin position="126"/>
        <end position="294"/>
    </location>
</feature>
<feature type="region of interest" description="Disordered" evidence="8">
    <location>
        <begin position="774"/>
        <end position="797"/>
    </location>
</feature>
<evidence type="ECO:0000313" key="10">
    <source>
        <dbReference type="EMBL" id="KAK7448830.1"/>
    </source>
</evidence>
<dbReference type="Pfam" id="PF00172">
    <property type="entry name" value="Zn_clus"/>
    <property type="match status" value="1"/>
</dbReference>
<dbReference type="Gene3D" id="4.10.240.10">
    <property type="entry name" value="Zn(2)-C6 fungal-type DNA-binding domain"/>
    <property type="match status" value="1"/>
</dbReference>
<dbReference type="PROSITE" id="PS00463">
    <property type="entry name" value="ZN2_CY6_FUNGAL_1"/>
    <property type="match status" value="1"/>
</dbReference>
<dbReference type="InterPro" id="IPR051615">
    <property type="entry name" value="Transcr_Regulatory_Elem"/>
</dbReference>
<organism evidence="10 11">
    <name type="scientific">Marasmiellus scandens</name>
    <dbReference type="NCBI Taxonomy" id="2682957"/>
    <lineage>
        <taxon>Eukaryota</taxon>
        <taxon>Fungi</taxon>
        <taxon>Dikarya</taxon>
        <taxon>Basidiomycota</taxon>
        <taxon>Agaricomycotina</taxon>
        <taxon>Agaricomycetes</taxon>
        <taxon>Agaricomycetidae</taxon>
        <taxon>Agaricales</taxon>
        <taxon>Marasmiineae</taxon>
        <taxon>Omphalotaceae</taxon>
        <taxon>Marasmiellus</taxon>
    </lineage>
</organism>
<keyword evidence="2" id="KW-0479">Metal-binding</keyword>
<feature type="compositionally biased region" description="Low complexity" evidence="8">
    <location>
        <begin position="191"/>
        <end position="212"/>
    </location>
</feature>
<keyword evidence="5" id="KW-0238">DNA-binding</keyword>
<dbReference type="Pfam" id="PF04082">
    <property type="entry name" value="Fungal_trans"/>
    <property type="match status" value="1"/>
</dbReference>
<evidence type="ECO:0000256" key="6">
    <source>
        <dbReference type="ARBA" id="ARBA00023163"/>
    </source>
</evidence>
<dbReference type="CDD" id="cd12148">
    <property type="entry name" value="fungal_TF_MHR"/>
    <property type="match status" value="1"/>
</dbReference>
<dbReference type="InterPro" id="IPR001138">
    <property type="entry name" value="Zn2Cys6_DnaBD"/>
</dbReference>
<feature type="region of interest" description="Disordered" evidence="8">
    <location>
        <begin position="915"/>
        <end position="945"/>
    </location>
</feature>